<evidence type="ECO:0000256" key="7">
    <source>
        <dbReference type="ARBA" id="ARBA00023065"/>
    </source>
</evidence>
<keyword evidence="8 11" id="KW-0472">Membrane</keyword>
<feature type="transmembrane region" description="Helical" evidence="11">
    <location>
        <begin position="273"/>
        <end position="294"/>
    </location>
</feature>
<feature type="domain" description="MrpA C-terminal/MbhD" evidence="14">
    <location>
        <begin position="612"/>
        <end position="676"/>
    </location>
</feature>
<evidence type="ECO:0000256" key="9">
    <source>
        <dbReference type="RuleBase" id="RU000320"/>
    </source>
</evidence>
<dbReference type="PANTHER" id="PTHR43373:SF1">
    <property type="entry name" value="NA(+)_H(+) ANTIPORTER SUBUNIT A"/>
    <property type="match status" value="1"/>
</dbReference>
<dbReference type="RefSeq" id="WP_145217041.1">
    <property type="nucleotide sequence ID" value="NZ_CP036432.1"/>
</dbReference>
<feature type="region of interest" description="Disordered" evidence="10">
    <location>
        <begin position="771"/>
        <end position="808"/>
    </location>
</feature>
<dbReference type="Pfam" id="PF00361">
    <property type="entry name" value="Proton_antipo_M"/>
    <property type="match status" value="1"/>
</dbReference>
<feature type="transmembrane region" description="Helical" evidence="11">
    <location>
        <begin position="83"/>
        <end position="103"/>
    </location>
</feature>
<feature type="transmembrane region" description="Helical" evidence="11">
    <location>
        <begin position="208"/>
        <end position="233"/>
    </location>
</feature>
<feature type="transmembrane region" description="Helical" evidence="11">
    <location>
        <begin position="491"/>
        <end position="518"/>
    </location>
</feature>
<feature type="transmembrane region" description="Helical" evidence="11">
    <location>
        <begin position="135"/>
        <end position="154"/>
    </location>
</feature>
<evidence type="ECO:0000259" key="15">
    <source>
        <dbReference type="Pfam" id="PF20501"/>
    </source>
</evidence>
<feature type="compositionally biased region" description="Acidic residues" evidence="10">
    <location>
        <begin position="774"/>
        <end position="783"/>
    </location>
</feature>
<evidence type="ECO:0000256" key="5">
    <source>
        <dbReference type="ARBA" id="ARBA00022692"/>
    </source>
</evidence>
<accession>A0ABX5XW11</accession>
<feature type="domain" description="NADH:quinone oxidoreductase/Mrp antiporter transmembrane" evidence="12">
    <location>
        <begin position="129"/>
        <end position="403"/>
    </location>
</feature>
<evidence type="ECO:0000259" key="14">
    <source>
        <dbReference type="Pfam" id="PF13244"/>
    </source>
</evidence>
<sequence>MLLWLLAILIAAAVAPTVHRGVGSLGRGSLGGWVLAVVPAGVFIALLTLWPSVVNQQDVSVFVDWVPALNLAVSLRLDGLSLLFGLMVTGIGALILVYAGAYLKGDDRLGHLWMLLLLFMAAMLGLVLADNLLTLFIFWELTSITSYLLIGFNSDRPESRASALQALLVTGGGGLVLLPGLILLGLAGNSFEISMLLTSAEPIREHSFYLPMLVLILVGAFTKSAQFPFHFWLPNAMAAPTPISAYLHSATMVKAGVYLIARLHPILGGTAEWFWMIASVGAITMVLGAVLALRATDLKQILAYATISVLGTLTLLLGIGTEATLVAALAVLVAHAFYKGGLFMVAGAIDHSVHQRDVRELGGLRIAMPATFAAAGLAGCSMAGVLPTFGFIAKETWYESVGHIAGNGFLAASILSNIGLVAAVGFVCVKPFFGGRTESTQHAHEGGPAMWGPPVVLGIAGLALGLLPTRISELLATGSGAIAGRTVSVHLALWHGVNVTLLLSLLTLAGGITLYWILRRGQLHRLKPYFYFFEGVIQYGPSRVYHWLLRTVNQFARGQTALLQNGYLRFYLFTMVGLTVASVWMALGDELRSHLEPMPLDVRGHEVLLACLILAAAVVAVRAKTWLLAVGALGVVGYCVAGVFVLFGAPDLAMTQFVIETLTVVLFVMAFSRLPEFRRLSTSATRGRDALIAVVAGATITVLLLFAMTVRSNHPISDYYLAHSVSEAHGRNVVNVILVDFRALDTLGEITVLAIAAIGVYSLLTLRPPKQADGEDDAAEGTEECSRKDAAGTQLDSTAGRAVDAEGV</sequence>
<keyword evidence="3" id="KW-0050">Antiport</keyword>
<dbReference type="InterPro" id="IPR025383">
    <property type="entry name" value="MrpA_C/MbhD"/>
</dbReference>
<evidence type="ECO:0000256" key="2">
    <source>
        <dbReference type="ARBA" id="ARBA00022448"/>
    </source>
</evidence>
<evidence type="ECO:0000256" key="4">
    <source>
        <dbReference type="ARBA" id="ARBA00022475"/>
    </source>
</evidence>
<dbReference type="PANTHER" id="PTHR43373">
    <property type="entry name" value="NA(+)/H(+) ANTIPORTER SUBUNIT"/>
    <property type="match status" value="1"/>
</dbReference>
<feature type="transmembrane region" description="Helical" evidence="11">
    <location>
        <begin position="567"/>
        <end position="587"/>
    </location>
</feature>
<dbReference type="PRINTS" id="PR01434">
    <property type="entry name" value="NADHDHGNASE5"/>
</dbReference>
<feature type="transmembrane region" description="Helical" evidence="11">
    <location>
        <begin position="301"/>
        <end position="319"/>
    </location>
</feature>
<proteinExistence type="predicted"/>
<dbReference type="Gene3D" id="1.20.120.1200">
    <property type="entry name" value="NADH-ubiquinone/plastoquinone oxidoreductase chain 6, subunit NuoJ"/>
    <property type="match status" value="1"/>
</dbReference>
<evidence type="ECO:0000256" key="8">
    <source>
        <dbReference type="ARBA" id="ARBA00023136"/>
    </source>
</evidence>
<dbReference type="InterPro" id="IPR001750">
    <property type="entry name" value="ND/Mrp_TM"/>
</dbReference>
<feature type="domain" description="MrpA C-terminal/MbhE" evidence="15">
    <location>
        <begin position="686"/>
        <end position="770"/>
    </location>
</feature>
<dbReference type="EMBL" id="CP036432">
    <property type="protein sequence ID" value="QDV86219.1"/>
    <property type="molecule type" value="Genomic_DNA"/>
</dbReference>
<dbReference type="InterPro" id="IPR042106">
    <property type="entry name" value="Nuo/plastoQ_OxRdtase_6_NuoJ"/>
</dbReference>
<dbReference type="Pfam" id="PF20501">
    <property type="entry name" value="MbhE"/>
    <property type="match status" value="1"/>
</dbReference>
<feature type="transmembrane region" description="Helical" evidence="11">
    <location>
        <begin position="166"/>
        <end position="188"/>
    </location>
</feature>
<comment type="subcellular location">
    <subcellularLocation>
        <location evidence="1">Cell membrane</location>
        <topology evidence="1">Multi-pass membrane protein</topology>
    </subcellularLocation>
    <subcellularLocation>
        <location evidence="9">Membrane</location>
        <topology evidence="9">Multi-pass membrane protein</topology>
    </subcellularLocation>
</comment>
<gene>
    <name evidence="16" type="primary">mrpA</name>
    <name evidence="16" type="ORF">TBK1r_52370</name>
</gene>
<keyword evidence="7" id="KW-0406">Ion transport</keyword>
<feature type="transmembrane region" description="Helical" evidence="11">
    <location>
        <begin position="370"/>
        <end position="392"/>
    </location>
</feature>
<evidence type="ECO:0000259" key="13">
    <source>
        <dbReference type="Pfam" id="PF00662"/>
    </source>
</evidence>
<evidence type="ECO:0000256" key="1">
    <source>
        <dbReference type="ARBA" id="ARBA00004651"/>
    </source>
</evidence>
<dbReference type="Pfam" id="PF13244">
    <property type="entry name" value="MbhD"/>
    <property type="match status" value="1"/>
</dbReference>
<feature type="transmembrane region" description="Helical" evidence="11">
    <location>
        <begin position="450"/>
        <end position="471"/>
    </location>
</feature>
<feature type="domain" description="NADH-Ubiquinone oxidoreductase (complex I) chain 5 N-terminal" evidence="13">
    <location>
        <begin position="68"/>
        <end position="108"/>
    </location>
</feature>
<dbReference type="InterPro" id="IPR001516">
    <property type="entry name" value="Proton_antipo_N"/>
</dbReference>
<dbReference type="NCBIfam" id="NF009287">
    <property type="entry name" value="PRK12647.1"/>
    <property type="match status" value="1"/>
</dbReference>
<evidence type="ECO:0000256" key="11">
    <source>
        <dbReference type="SAM" id="Phobius"/>
    </source>
</evidence>
<organism evidence="16 17">
    <name type="scientific">Stieleria magnilauensis</name>
    <dbReference type="NCBI Taxonomy" id="2527963"/>
    <lineage>
        <taxon>Bacteria</taxon>
        <taxon>Pseudomonadati</taxon>
        <taxon>Planctomycetota</taxon>
        <taxon>Planctomycetia</taxon>
        <taxon>Pirellulales</taxon>
        <taxon>Pirellulaceae</taxon>
        <taxon>Stieleria</taxon>
    </lineage>
</organism>
<evidence type="ECO:0000256" key="10">
    <source>
        <dbReference type="SAM" id="MobiDB-lite"/>
    </source>
</evidence>
<keyword evidence="4" id="KW-1003">Cell membrane</keyword>
<feature type="transmembrane region" description="Helical" evidence="11">
    <location>
        <begin position="746"/>
        <end position="764"/>
    </location>
</feature>
<evidence type="ECO:0000313" key="17">
    <source>
        <dbReference type="Proteomes" id="UP000318081"/>
    </source>
</evidence>
<keyword evidence="5 9" id="KW-0812">Transmembrane</keyword>
<feature type="transmembrane region" description="Helical" evidence="11">
    <location>
        <begin position="653"/>
        <end position="671"/>
    </location>
</feature>
<feature type="transmembrane region" description="Helical" evidence="11">
    <location>
        <begin position="628"/>
        <end position="647"/>
    </location>
</feature>
<evidence type="ECO:0000259" key="12">
    <source>
        <dbReference type="Pfam" id="PF00361"/>
    </source>
</evidence>
<reference evidence="16 17" key="1">
    <citation type="submission" date="2019-02" db="EMBL/GenBank/DDBJ databases">
        <title>Deep-cultivation of Planctomycetes and their phenomic and genomic characterization uncovers novel biology.</title>
        <authorList>
            <person name="Wiegand S."/>
            <person name="Jogler M."/>
            <person name="Boedeker C."/>
            <person name="Pinto D."/>
            <person name="Vollmers J."/>
            <person name="Rivas-Marin E."/>
            <person name="Kohn T."/>
            <person name="Peeters S.H."/>
            <person name="Heuer A."/>
            <person name="Rast P."/>
            <person name="Oberbeckmann S."/>
            <person name="Bunk B."/>
            <person name="Jeske O."/>
            <person name="Meyerdierks A."/>
            <person name="Storesund J.E."/>
            <person name="Kallscheuer N."/>
            <person name="Luecker S."/>
            <person name="Lage O.M."/>
            <person name="Pohl T."/>
            <person name="Merkel B.J."/>
            <person name="Hornburger P."/>
            <person name="Mueller R.-W."/>
            <person name="Bruemmer F."/>
            <person name="Labrenz M."/>
            <person name="Spormann A.M."/>
            <person name="Op den Camp H."/>
            <person name="Overmann J."/>
            <person name="Amann R."/>
            <person name="Jetten M.S.M."/>
            <person name="Mascher T."/>
            <person name="Medema M.H."/>
            <person name="Devos D.P."/>
            <person name="Kaster A.-K."/>
            <person name="Ovreas L."/>
            <person name="Rohde M."/>
            <person name="Galperin M.Y."/>
            <person name="Jogler C."/>
        </authorList>
    </citation>
    <scope>NUCLEOTIDE SEQUENCE [LARGE SCALE GENOMIC DNA]</scope>
    <source>
        <strain evidence="16 17">TBK1r</strain>
    </source>
</reference>
<feature type="transmembrane region" description="Helical" evidence="11">
    <location>
        <begin position="110"/>
        <end position="129"/>
    </location>
</feature>
<protein>
    <submittedName>
        <fullName evidence="16">Na(+)/H(+) antiporter subunit A</fullName>
    </submittedName>
</protein>
<evidence type="ECO:0000313" key="16">
    <source>
        <dbReference type="EMBL" id="QDV86219.1"/>
    </source>
</evidence>
<dbReference type="InterPro" id="IPR050616">
    <property type="entry name" value="CPA3_Na-H_Antiporter_A"/>
</dbReference>
<name>A0ABX5XW11_9BACT</name>
<feature type="transmembrane region" description="Helical" evidence="11">
    <location>
        <begin position="691"/>
        <end position="710"/>
    </location>
</feature>
<feature type="transmembrane region" description="Helical" evidence="11">
    <location>
        <begin position="30"/>
        <end position="50"/>
    </location>
</feature>
<dbReference type="InterPro" id="IPR046806">
    <property type="entry name" value="MrpA_C/MbhE"/>
</dbReference>
<dbReference type="Proteomes" id="UP000318081">
    <property type="component" value="Chromosome"/>
</dbReference>
<feature type="transmembrane region" description="Helical" evidence="11">
    <location>
        <begin position="607"/>
        <end position="623"/>
    </location>
</feature>
<keyword evidence="2" id="KW-0813">Transport</keyword>
<evidence type="ECO:0000256" key="6">
    <source>
        <dbReference type="ARBA" id="ARBA00022989"/>
    </source>
</evidence>
<feature type="transmembrane region" description="Helical" evidence="11">
    <location>
        <begin position="404"/>
        <end position="429"/>
    </location>
</feature>
<dbReference type="Pfam" id="PF00662">
    <property type="entry name" value="Proton_antipo_N"/>
    <property type="match status" value="1"/>
</dbReference>
<feature type="transmembrane region" description="Helical" evidence="11">
    <location>
        <begin position="325"/>
        <end position="349"/>
    </location>
</feature>
<keyword evidence="6 11" id="KW-1133">Transmembrane helix</keyword>
<keyword evidence="17" id="KW-1185">Reference proteome</keyword>
<evidence type="ECO:0000256" key="3">
    <source>
        <dbReference type="ARBA" id="ARBA00022449"/>
    </source>
</evidence>